<organism evidence="1 2">
    <name type="scientific">Araneus ventricosus</name>
    <name type="common">Orbweaver spider</name>
    <name type="synonym">Epeira ventricosa</name>
    <dbReference type="NCBI Taxonomy" id="182803"/>
    <lineage>
        <taxon>Eukaryota</taxon>
        <taxon>Metazoa</taxon>
        <taxon>Ecdysozoa</taxon>
        <taxon>Arthropoda</taxon>
        <taxon>Chelicerata</taxon>
        <taxon>Arachnida</taxon>
        <taxon>Araneae</taxon>
        <taxon>Araneomorphae</taxon>
        <taxon>Entelegynae</taxon>
        <taxon>Araneoidea</taxon>
        <taxon>Araneidae</taxon>
        <taxon>Araneus</taxon>
    </lineage>
</organism>
<comment type="caution">
    <text evidence="1">The sequence shown here is derived from an EMBL/GenBank/DDBJ whole genome shotgun (WGS) entry which is preliminary data.</text>
</comment>
<dbReference type="Proteomes" id="UP000499080">
    <property type="component" value="Unassembled WGS sequence"/>
</dbReference>
<reference evidence="1 2" key="1">
    <citation type="journal article" date="2019" name="Sci. Rep.">
        <title>Orb-weaving spider Araneus ventricosus genome elucidates the spidroin gene catalogue.</title>
        <authorList>
            <person name="Kono N."/>
            <person name="Nakamura H."/>
            <person name="Ohtoshi R."/>
            <person name="Moran D.A.P."/>
            <person name="Shinohara A."/>
            <person name="Yoshida Y."/>
            <person name="Fujiwara M."/>
            <person name="Mori M."/>
            <person name="Tomita M."/>
            <person name="Arakawa K."/>
        </authorList>
    </citation>
    <scope>NUCLEOTIDE SEQUENCE [LARGE SCALE GENOMIC DNA]</scope>
</reference>
<evidence type="ECO:0000313" key="1">
    <source>
        <dbReference type="EMBL" id="GBN17188.1"/>
    </source>
</evidence>
<evidence type="ECO:0000313" key="2">
    <source>
        <dbReference type="Proteomes" id="UP000499080"/>
    </source>
</evidence>
<dbReference type="EMBL" id="BGPR01200752">
    <property type="protein sequence ID" value="GBN17188.1"/>
    <property type="molecule type" value="Genomic_DNA"/>
</dbReference>
<proteinExistence type="predicted"/>
<dbReference type="AlphaFoldDB" id="A0A4Y2LR24"/>
<keyword evidence="2" id="KW-1185">Reference proteome</keyword>
<protein>
    <submittedName>
        <fullName evidence="1">Uncharacterized protein</fullName>
    </submittedName>
</protein>
<accession>A0A4Y2LR24</accession>
<name>A0A4Y2LR24_ARAVE</name>
<gene>
    <name evidence="1" type="ORF">AVEN_158268_1</name>
</gene>
<sequence length="108" mass="12053">MISYQCDKLAGGVGVKKDYSESYSIAGSEMPFTLATDKRDKEKEQKQQHVSVTEIILMTSFTLVKSNMLQKVFEISTRSSHIGFTAAPHGIPTVLEDSWHASHLSVKY</sequence>